<dbReference type="OrthoDB" id="6028316at2"/>
<sequence length="75" mass="7997">MRFPLLIAATLLASACGSVEYKDTNAAVDANPACVGAESRPGEAVAPWCKRELGAELKTERKSEKIDFKKKDGDG</sequence>
<evidence type="ECO:0008006" key="3">
    <source>
        <dbReference type="Google" id="ProtNLM"/>
    </source>
</evidence>
<evidence type="ECO:0000313" key="1">
    <source>
        <dbReference type="EMBL" id="TKR30203.1"/>
    </source>
</evidence>
<dbReference type="RefSeq" id="WP_137266633.1">
    <property type="nucleotide sequence ID" value="NZ_SZUA01000002.1"/>
</dbReference>
<dbReference type="PROSITE" id="PS51257">
    <property type="entry name" value="PROKAR_LIPOPROTEIN"/>
    <property type="match status" value="1"/>
</dbReference>
<protein>
    <recommendedName>
        <fullName evidence="3">Entry exclusion lipoprotein TrbK</fullName>
    </recommendedName>
</protein>
<dbReference type="AlphaFoldDB" id="A0A4V5ZQ63"/>
<dbReference type="EMBL" id="SZUA01000002">
    <property type="protein sequence ID" value="TKR30203.1"/>
    <property type="molecule type" value="Genomic_DNA"/>
</dbReference>
<gene>
    <name evidence="1" type="ORF">FCE95_08660</name>
</gene>
<comment type="caution">
    <text evidence="1">The sequence shown here is derived from an EMBL/GenBank/DDBJ whole genome shotgun (WGS) entry which is preliminary data.</text>
</comment>
<organism evidence="1 2">
    <name type="scientific">Luteimonas gilva</name>
    <dbReference type="NCBI Taxonomy" id="2572684"/>
    <lineage>
        <taxon>Bacteria</taxon>
        <taxon>Pseudomonadati</taxon>
        <taxon>Pseudomonadota</taxon>
        <taxon>Gammaproteobacteria</taxon>
        <taxon>Lysobacterales</taxon>
        <taxon>Lysobacteraceae</taxon>
        <taxon>Luteimonas</taxon>
    </lineage>
</organism>
<evidence type="ECO:0000313" key="2">
    <source>
        <dbReference type="Proteomes" id="UP000308707"/>
    </source>
</evidence>
<name>A0A4V5ZQ63_9GAMM</name>
<reference evidence="1 2" key="1">
    <citation type="submission" date="2019-04" db="EMBL/GenBank/DDBJ databases">
        <title>Reference strain of H23.</title>
        <authorList>
            <person name="Luo X."/>
        </authorList>
    </citation>
    <scope>NUCLEOTIDE SEQUENCE [LARGE SCALE GENOMIC DNA]</scope>
    <source>
        <strain evidence="1 2">H23</strain>
    </source>
</reference>
<accession>A0A4V5ZQ63</accession>
<proteinExistence type="predicted"/>
<dbReference type="Proteomes" id="UP000308707">
    <property type="component" value="Unassembled WGS sequence"/>
</dbReference>
<keyword evidence="2" id="KW-1185">Reference proteome</keyword>